<organism evidence="1 4">
    <name type="scientific">Clostridium pasteurianum DSM 525 = ATCC 6013</name>
    <dbReference type="NCBI Taxonomy" id="1262449"/>
    <lineage>
        <taxon>Bacteria</taxon>
        <taxon>Bacillati</taxon>
        <taxon>Bacillota</taxon>
        <taxon>Clostridia</taxon>
        <taxon>Eubacteriales</taxon>
        <taxon>Clostridiaceae</taxon>
        <taxon>Clostridium</taxon>
    </lineage>
</organism>
<evidence type="ECO:0000313" key="2">
    <source>
        <dbReference type="EMBL" id="KRU12420.1"/>
    </source>
</evidence>
<evidence type="ECO:0000313" key="4">
    <source>
        <dbReference type="Proteomes" id="UP000030905"/>
    </source>
</evidence>
<reference evidence="1 4" key="1">
    <citation type="journal article" date="2015" name="Genome Announc.">
        <title>Complete Genome Sequence of the Nitrogen-Fixing and Solvent-Producing Clostridium pasteurianum DSM 525.</title>
        <authorList>
            <person name="Poehlein A."/>
            <person name="Grosse-Honebrink A."/>
            <person name="Zhang Y."/>
            <person name="Minton N.P."/>
            <person name="Daniel R."/>
        </authorList>
    </citation>
    <scope>NUCLEOTIDE SEQUENCE [LARGE SCALE GENOMIC DNA]</scope>
    <source>
        <strain evidence="1">DSM 525</strain>
        <strain evidence="4">DSM 525 / ATCC 6013</strain>
    </source>
</reference>
<dbReference type="KEGG" id="cpae:CPAST_c15100"/>
<dbReference type="KEGG" id="cpat:CLPA_c15100"/>
<reference evidence="2" key="2">
    <citation type="submission" date="2015-10" db="EMBL/GenBank/DDBJ databases">
        <title>Improved Draft Genome Sequence of Clostridium pasteurianum Strain ATCC 6013 (DSM 525) Using a Hybrid Next-Generation Sequencing Approach.</title>
        <authorList>
            <person name="Pyne M.E."/>
            <person name="Utturkar S.M."/>
            <person name="Brown S.D."/>
            <person name="Moo-Young M."/>
            <person name="Chung D.A."/>
            <person name="Chou P.C."/>
        </authorList>
    </citation>
    <scope>NUCLEOTIDE SEQUENCE</scope>
    <source>
        <strain evidence="2">ATCC 6013</strain>
    </source>
</reference>
<gene>
    <name evidence="1" type="ORF">CLPA_c15100</name>
    <name evidence="2" type="ORF">CP6013_01667</name>
</gene>
<evidence type="ECO:0000313" key="3">
    <source>
        <dbReference type="Proteomes" id="UP000028042"/>
    </source>
</evidence>
<protein>
    <submittedName>
        <fullName evidence="1">Uncharacterized protein</fullName>
    </submittedName>
</protein>
<reference evidence="2 3" key="3">
    <citation type="journal article" name="Genome Announc.">
        <title>Improved Draft Genome Sequence of Clostridium pasteurianum Strain ATCC 6013 (DSM 525) Using a Hybrid Next-Generation Sequencing Approach.</title>
        <authorList>
            <person name="Pyne M.E."/>
            <person name="Utturkar S."/>
            <person name="Brown S.D."/>
            <person name="Moo-Young M."/>
            <person name="Chung D.A."/>
            <person name="Chou C.P."/>
        </authorList>
    </citation>
    <scope>NUCLEOTIDE SEQUENCE [LARGE SCALE GENOMIC DNA]</scope>
    <source>
        <strain evidence="2 3">ATCC 6013</strain>
    </source>
</reference>
<dbReference type="PATRIC" id="fig|1262449.3.peg.3408"/>
<dbReference type="EMBL" id="CP009268">
    <property type="protein sequence ID" value="AJA51573.1"/>
    <property type="molecule type" value="Genomic_DNA"/>
</dbReference>
<sequence length="72" mass="8605">MGKCPFLSSSNKYVECFENCAFYNLEDTNGECPFKSITGKSNNKIRKLHYNDYMDEEYVLDFEEEYEKVEYL</sequence>
<dbReference type="AlphaFoldDB" id="A0A0H3J905"/>
<proteinExistence type="predicted"/>
<name>A0A0H3J905_CLOPA</name>
<keyword evidence="4" id="KW-1185">Reference proteome</keyword>
<accession>A0A0H3J905</accession>
<dbReference type="Proteomes" id="UP000030905">
    <property type="component" value="Chromosome"/>
</dbReference>
<evidence type="ECO:0000313" key="1">
    <source>
        <dbReference type="EMBL" id="AJA51573.1"/>
    </source>
</evidence>
<dbReference type="Proteomes" id="UP000028042">
    <property type="component" value="Unassembled WGS sequence"/>
</dbReference>
<dbReference type="EMBL" id="JPGY02000001">
    <property type="protein sequence ID" value="KRU12420.1"/>
    <property type="molecule type" value="Genomic_DNA"/>
</dbReference>
<dbReference type="GeneID" id="93073683"/>
<dbReference type="RefSeq" id="WP_003447261.1">
    <property type="nucleotide sequence ID" value="NZ_ANZB01000014.1"/>
</dbReference>